<evidence type="ECO:0000313" key="2">
    <source>
        <dbReference type="EMBL" id="GGB99142.1"/>
    </source>
</evidence>
<dbReference type="AlphaFoldDB" id="A0A916TRN7"/>
<dbReference type="Gene3D" id="3.90.226.10">
    <property type="entry name" value="2-enoyl-CoA Hydratase, Chain A, domain 1"/>
    <property type="match status" value="1"/>
</dbReference>
<evidence type="ECO:0000256" key="1">
    <source>
        <dbReference type="ARBA" id="ARBA00005254"/>
    </source>
</evidence>
<dbReference type="PANTHER" id="PTHR43802">
    <property type="entry name" value="ENOYL-COA HYDRATASE"/>
    <property type="match status" value="1"/>
</dbReference>
<dbReference type="RefSeq" id="WP_188770450.1">
    <property type="nucleotide sequence ID" value="NZ_BMHK01000009.1"/>
</dbReference>
<dbReference type="InterPro" id="IPR029045">
    <property type="entry name" value="ClpP/crotonase-like_dom_sf"/>
</dbReference>
<dbReference type="Pfam" id="PF00378">
    <property type="entry name" value="ECH_1"/>
    <property type="match status" value="1"/>
</dbReference>
<accession>A0A916TRN7</accession>
<comment type="similarity">
    <text evidence="1">Belongs to the enoyl-CoA hydratase/isomerase family.</text>
</comment>
<dbReference type="GO" id="GO:0003824">
    <property type="term" value="F:catalytic activity"/>
    <property type="evidence" value="ECO:0007669"/>
    <property type="project" value="UniProtKB-ARBA"/>
</dbReference>
<proteinExistence type="inferred from homology"/>
<evidence type="ECO:0000313" key="3">
    <source>
        <dbReference type="Proteomes" id="UP000608154"/>
    </source>
</evidence>
<dbReference type="PANTHER" id="PTHR43802:SF1">
    <property type="entry name" value="IP11341P-RELATED"/>
    <property type="match status" value="1"/>
</dbReference>
<reference evidence="2" key="1">
    <citation type="journal article" date="2014" name="Int. J. Syst. Evol. Microbiol.">
        <title>Complete genome sequence of Corynebacterium casei LMG S-19264T (=DSM 44701T), isolated from a smear-ripened cheese.</title>
        <authorList>
            <consortium name="US DOE Joint Genome Institute (JGI-PGF)"/>
            <person name="Walter F."/>
            <person name="Albersmeier A."/>
            <person name="Kalinowski J."/>
            <person name="Ruckert C."/>
        </authorList>
    </citation>
    <scope>NUCLEOTIDE SEQUENCE</scope>
    <source>
        <strain evidence="2">CGMCC 1.15095</strain>
    </source>
</reference>
<gene>
    <name evidence="2" type="ORF">GCM10011494_16980</name>
</gene>
<dbReference type="InterPro" id="IPR001753">
    <property type="entry name" value="Enoyl-CoA_hydra/iso"/>
</dbReference>
<name>A0A916TRN7_9SPHN</name>
<comment type="caution">
    <text evidence="2">The sequence shown here is derived from an EMBL/GenBank/DDBJ whole genome shotgun (WGS) entry which is preliminary data.</text>
</comment>
<dbReference type="EMBL" id="BMHK01000009">
    <property type="protein sequence ID" value="GGB99142.1"/>
    <property type="molecule type" value="Genomic_DNA"/>
</dbReference>
<evidence type="ECO:0008006" key="4">
    <source>
        <dbReference type="Google" id="ProtNLM"/>
    </source>
</evidence>
<protein>
    <recommendedName>
        <fullName evidence="4">Enoyl-CoA hydratase/isomerase family protein</fullName>
    </recommendedName>
</protein>
<dbReference type="CDD" id="cd06558">
    <property type="entry name" value="crotonase-like"/>
    <property type="match status" value="1"/>
</dbReference>
<sequence>MSEEAPHLLTEDVDGILIATLNRPDKLNAISRQMMDLLTEAVLRFRDTPELKVMLIRSAGRYFSSGADLRGGKQNIVSPVYNSSSARGIRENHRLNLNNMQQLWDEMEHIEKPFVVAHHAMCVGGGLEMSLSCDFRLAAKSAGYAFPEGLFGVLPASGGVSRLTRICGPHWARWLIMANKPAPADMAFTMGLVHQVYEDETFEQEVMDFCRHLARQNGEQMGAAKVAIELCAEVGRDSARHVERMGNSGLMLNPDYIKGMEEYLKGIGGKGGKG</sequence>
<dbReference type="SUPFAM" id="SSF52096">
    <property type="entry name" value="ClpP/crotonase"/>
    <property type="match status" value="1"/>
</dbReference>
<keyword evidence="3" id="KW-1185">Reference proteome</keyword>
<organism evidence="2 3">
    <name type="scientific">Novosphingobium endophyticum</name>
    <dbReference type="NCBI Taxonomy" id="1955250"/>
    <lineage>
        <taxon>Bacteria</taxon>
        <taxon>Pseudomonadati</taxon>
        <taxon>Pseudomonadota</taxon>
        <taxon>Alphaproteobacteria</taxon>
        <taxon>Sphingomonadales</taxon>
        <taxon>Sphingomonadaceae</taxon>
        <taxon>Novosphingobium</taxon>
    </lineage>
</organism>
<dbReference type="Proteomes" id="UP000608154">
    <property type="component" value="Unassembled WGS sequence"/>
</dbReference>
<reference evidence="2" key="2">
    <citation type="submission" date="2020-09" db="EMBL/GenBank/DDBJ databases">
        <authorList>
            <person name="Sun Q."/>
            <person name="Zhou Y."/>
        </authorList>
    </citation>
    <scope>NUCLEOTIDE SEQUENCE</scope>
    <source>
        <strain evidence="2">CGMCC 1.15095</strain>
    </source>
</reference>